<keyword evidence="1" id="KW-0808">Transferase</keyword>
<dbReference type="InterPro" id="IPR017437">
    <property type="entry name" value="ATP-NAD_kinase_PpnK-typ_C"/>
</dbReference>
<evidence type="ECO:0000313" key="2">
    <source>
        <dbReference type="Proteomes" id="UP001431010"/>
    </source>
</evidence>
<dbReference type="SUPFAM" id="SSF111331">
    <property type="entry name" value="NAD kinase/diacylglycerol kinase-like"/>
    <property type="match status" value="1"/>
</dbReference>
<dbReference type="RefSeq" id="WP_231325752.1">
    <property type="nucleotide sequence ID" value="NZ_CP088156.1"/>
</dbReference>
<organism evidence="1 2">
    <name type="scientific">Bradyrhizobium ontarionense</name>
    <dbReference type="NCBI Taxonomy" id="2898149"/>
    <lineage>
        <taxon>Bacteria</taxon>
        <taxon>Pseudomonadati</taxon>
        <taxon>Pseudomonadota</taxon>
        <taxon>Alphaproteobacteria</taxon>
        <taxon>Hyphomicrobiales</taxon>
        <taxon>Nitrobacteraceae</taxon>
        <taxon>Bradyrhizobium</taxon>
    </lineage>
</organism>
<reference evidence="1" key="1">
    <citation type="journal article" date="2024" name="Antonie Van Leeuwenhoek">
        <title>Bradyrhizobium ontarionense sp. nov., a novel bacterial symbiont isolated from Aeschynomene indica (Indian jointvetch), harbours photosynthesis, nitrogen fixation and nitrous oxide (N2O) reductase genes.</title>
        <authorList>
            <person name="Bromfield E.S.P."/>
            <person name="Cloutier S."/>
        </authorList>
    </citation>
    <scope>NUCLEOTIDE SEQUENCE</scope>
    <source>
        <strain evidence="1">A19</strain>
    </source>
</reference>
<dbReference type="PANTHER" id="PTHR13158:SF5">
    <property type="entry name" value="NAD KINASE 2, MITOCHONDRIAL"/>
    <property type="match status" value="1"/>
</dbReference>
<keyword evidence="2" id="KW-1185">Reference proteome</keyword>
<dbReference type="EMBL" id="CP088156">
    <property type="protein sequence ID" value="UFZ06490.1"/>
    <property type="molecule type" value="Genomic_DNA"/>
</dbReference>
<dbReference type="PANTHER" id="PTHR13158">
    <property type="match status" value="1"/>
</dbReference>
<proteinExistence type="predicted"/>
<accession>A0ABY3RGA1</accession>
<sequence>MSGNDRKVVLVVRRTRLEELIAKFLTADQARFYVEHLGADFSDYEREHAAYQAARATTMQTLERWGRYQIVDRSFLPNFIFGPADIVAALGQDGLVANTMKYLDGQPLLGLNPDAQRHDGVLLPFEPADLASLLPEVAADKRAAKAVTMVRASLPDGQVLHAVNDLFIGARTHVSARYEIATRDGHEQQSSSGLIVATGLGSTAWFKSIVTGALAIAGSFGSHATGGDYTALPWDARSLRFAVREPFPSKTSQTSLVCGGLTGTETLRLRSLMPENGVIFSDGIEADHLDFNAGTEAVIGIAERQGRLIV</sequence>
<name>A0ABY3RGA1_9BRAD</name>
<gene>
    <name evidence="1" type="ORF">LQG66_09415</name>
</gene>
<evidence type="ECO:0000313" key="1">
    <source>
        <dbReference type="EMBL" id="UFZ06490.1"/>
    </source>
</evidence>
<keyword evidence="1" id="KW-0418">Kinase</keyword>
<dbReference type="InterPro" id="IPR016064">
    <property type="entry name" value="NAD/diacylglycerol_kinase_sf"/>
</dbReference>
<dbReference type="GO" id="GO:0016301">
    <property type="term" value="F:kinase activity"/>
    <property type="evidence" value="ECO:0007669"/>
    <property type="project" value="UniProtKB-KW"/>
</dbReference>
<dbReference type="Proteomes" id="UP001431010">
    <property type="component" value="Chromosome"/>
</dbReference>
<protein>
    <submittedName>
        <fullName evidence="1">Sugar kinase</fullName>
    </submittedName>
</protein>
<dbReference type="Gene3D" id="2.60.200.30">
    <property type="entry name" value="Probable inorganic polyphosphate/atp-NAD kinase, domain 2"/>
    <property type="match status" value="1"/>
</dbReference>